<reference evidence="2" key="1">
    <citation type="submission" date="2021-01" db="EMBL/GenBank/DDBJ databases">
        <authorList>
            <person name="Corre E."/>
            <person name="Pelletier E."/>
            <person name="Niang G."/>
            <person name="Scheremetjew M."/>
            <person name="Finn R."/>
            <person name="Kale V."/>
            <person name="Holt S."/>
            <person name="Cochrane G."/>
            <person name="Meng A."/>
            <person name="Brown T."/>
            <person name="Cohen L."/>
        </authorList>
    </citation>
    <scope>NUCLEOTIDE SEQUENCE</scope>
</reference>
<name>A0A7S1F7B1_NOCSC</name>
<proteinExistence type="predicted"/>
<organism evidence="2">
    <name type="scientific">Noctiluca scintillans</name>
    <name type="common">Sea sparkle</name>
    <name type="synonym">Red tide dinoflagellate</name>
    <dbReference type="NCBI Taxonomy" id="2966"/>
    <lineage>
        <taxon>Eukaryota</taxon>
        <taxon>Sar</taxon>
        <taxon>Alveolata</taxon>
        <taxon>Dinophyceae</taxon>
        <taxon>Noctilucales</taxon>
        <taxon>Noctilucaceae</taxon>
        <taxon>Noctiluca</taxon>
    </lineage>
</organism>
<feature type="region of interest" description="Disordered" evidence="1">
    <location>
        <begin position="262"/>
        <end position="339"/>
    </location>
</feature>
<dbReference type="EMBL" id="HBFQ01031864">
    <property type="protein sequence ID" value="CAD8848073.1"/>
    <property type="molecule type" value="Transcribed_RNA"/>
</dbReference>
<evidence type="ECO:0000313" key="2">
    <source>
        <dbReference type="EMBL" id="CAD8848073.1"/>
    </source>
</evidence>
<protein>
    <submittedName>
        <fullName evidence="2">Uncharacterized protein</fullName>
    </submittedName>
</protein>
<accession>A0A7S1F7B1</accession>
<gene>
    <name evidence="2" type="ORF">NSCI0253_LOCUS22423</name>
</gene>
<evidence type="ECO:0000256" key="1">
    <source>
        <dbReference type="SAM" id="MobiDB-lite"/>
    </source>
</evidence>
<sequence>MLSAALCAGLFPNLANWPAGDREKLKVNNGTLSAKTQPASVLTLDRFGAEIWERWNAAESHVDDDGRKVDTCSRWVCYNELSQLEDAYCVSGATPVPLSAILLLCGEGDLVIQDAVPAHDGASDSAANADPSFSTWWSQAFPGGTGGPPMLCDVAGARGRNAAEDVIVSVSELGEWFSVRVKRETAEQLQGLRSMLRLLFRVFCGDPSKFRDLVAQGKVGAIVLDLAATIFRNEVGATENPAVPSRRKVSGITRTVGSDLASATMRSHPDERGDLSSEFPKTSFYGTPRTHPRATGSRAVASAEGAIGMTPREGAWPTSSRSAPVRGAGEREQHVRGAQNSSKLGVVRNAAAANPPESGLAPSPSELPISSLCGLSGRSRSEKKEFKFNSNAAEFVPGQVWNTGAAESRLGDIRGDFIPNHTRLSF</sequence>
<dbReference type="AlphaFoldDB" id="A0A7S1F7B1"/>